<organism evidence="2 3">
    <name type="scientific">Vibrio ouci</name>
    <dbReference type="NCBI Taxonomy" id="2499078"/>
    <lineage>
        <taxon>Bacteria</taxon>
        <taxon>Pseudomonadati</taxon>
        <taxon>Pseudomonadota</taxon>
        <taxon>Gammaproteobacteria</taxon>
        <taxon>Vibrionales</taxon>
        <taxon>Vibrionaceae</taxon>
        <taxon>Vibrio</taxon>
    </lineage>
</organism>
<dbReference type="EMBL" id="SATR01000038">
    <property type="protein sequence ID" value="TFH89978.1"/>
    <property type="molecule type" value="Genomic_DNA"/>
</dbReference>
<sequence length="440" mass="49960">MQIVKDFFKSMATSIDSRVTSPVVGTFFTSWALCNWDKLVLLIWGVGSVNSRIETFSASLSPLEINFIVGPASLTLLYLFALPWVNHWIYRAQSPCEGRRYSSAVDLDIDKEEHRGRLVKATKKADMQDQIAEIEIEAEKRNIEADTRRRIAETEKAESERLEAEKRKEKAKSEAEEQKSITQKATHEAELKRIRTEKERQEFELNTEIHNDKLKVMRFPAVFYLIDTLSESIAADEVYLNPSSLGAIVAASFGYGSFEDLLNDRNFNHESLMKTRYLAYDERLLPAFAKVLDENKIEYWGEDWLFEHFQQILSDKFNITISSIDGVVEELVEAINNFDELLDLTESTPVNSEIANTNAIDYEADSADLIDHSFDSTKGLTLSFSTSLTGTTEEDKGYCGDTIDVKFDVDLPIVIGSYGLGEHEKNVTSANLRDYSDPED</sequence>
<dbReference type="Proteomes" id="UP000297753">
    <property type="component" value="Unassembled WGS sequence"/>
</dbReference>
<keyword evidence="3" id="KW-1185">Reference proteome</keyword>
<accession>A0A4Y8WC65</accession>
<name>A0A4Y8WC65_9VIBR</name>
<dbReference type="RefSeq" id="WP_134836919.1">
    <property type="nucleotide sequence ID" value="NZ_SATR01000038.1"/>
</dbReference>
<reference evidence="2 3" key="1">
    <citation type="submission" date="2019-01" db="EMBL/GenBank/DDBJ databases">
        <title>Vibrio BEI176 sp. nov, a marine bacterium isolated from China: eastern marignal seas.</title>
        <authorList>
            <person name="Li B."/>
        </authorList>
    </citation>
    <scope>NUCLEOTIDE SEQUENCE [LARGE SCALE GENOMIC DNA]</scope>
    <source>
        <strain evidence="2 3">BEI176</strain>
    </source>
</reference>
<dbReference type="AlphaFoldDB" id="A0A4Y8WC65"/>
<protein>
    <submittedName>
        <fullName evidence="2">Uncharacterized protein</fullName>
    </submittedName>
</protein>
<proteinExistence type="predicted"/>
<comment type="caution">
    <text evidence="2">The sequence shown here is derived from an EMBL/GenBank/DDBJ whole genome shotgun (WGS) entry which is preliminary data.</text>
</comment>
<evidence type="ECO:0000313" key="3">
    <source>
        <dbReference type="Proteomes" id="UP000297753"/>
    </source>
</evidence>
<dbReference type="OrthoDB" id="6100356at2"/>
<evidence type="ECO:0000256" key="1">
    <source>
        <dbReference type="SAM" id="MobiDB-lite"/>
    </source>
</evidence>
<gene>
    <name evidence="2" type="ORF">ELS82_19230</name>
</gene>
<feature type="region of interest" description="Disordered" evidence="1">
    <location>
        <begin position="151"/>
        <end position="188"/>
    </location>
</feature>
<evidence type="ECO:0000313" key="2">
    <source>
        <dbReference type="EMBL" id="TFH89978.1"/>
    </source>
</evidence>